<accession>R7YEN9</accession>
<sequence length="70" mass="6927">MVIVGGRSRTAVAARTAARTSAVDTADGTASDSDVAAAGRSGTAWQPATITATHNDTTATAVAVTLLVIR</sequence>
<protein>
    <submittedName>
        <fullName evidence="1">Uncharacterized protein</fullName>
    </submittedName>
</protein>
<dbReference type="AlphaFoldDB" id="R7YEN9"/>
<dbReference type="Proteomes" id="UP000013569">
    <property type="component" value="Unassembled WGS sequence"/>
</dbReference>
<name>R7YEN9_9ACTN</name>
<evidence type="ECO:0000313" key="2">
    <source>
        <dbReference type="Proteomes" id="UP000013569"/>
    </source>
</evidence>
<reference evidence="1 2" key="1">
    <citation type="journal article" date="2013" name="Genome Announc.">
        <title>Draft Genome Sequence of a Benzothiophene-Desulfurizing Bacterium, Gordona terrae Strain C-6.</title>
        <authorList>
            <person name="Wang W."/>
            <person name="Ma T."/>
            <person name="Ren Y."/>
            <person name="Li G."/>
        </authorList>
    </citation>
    <scope>NUCLEOTIDE SEQUENCE [LARGE SCALE GENOMIC DNA]</scope>
    <source>
        <strain evidence="1 2">C-6</strain>
    </source>
</reference>
<dbReference type="EMBL" id="AQPW01000002">
    <property type="protein sequence ID" value="EON34486.1"/>
    <property type="molecule type" value="Genomic_DNA"/>
</dbReference>
<comment type="caution">
    <text evidence="1">The sequence shown here is derived from an EMBL/GenBank/DDBJ whole genome shotgun (WGS) entry which is preliminary data.</text>
</comment>
<organism evidence="1 2">
    <name type="scientific">Gordonia terrae C-6</name>
    <dbReference type="NCBI Taxonomy" id="1316928"/>
    <lineage>
        <taxon>Bacteria</taxon>
        <taxon>Bacillati</taxon>
        <taxon>Actinomycetota</taxon>
        <taxon>Actinomycetes</taxon>
        <taxon>Mycobacteriales</taxon>
        <taxon>Gordoniaceae</taxon>
        <taxon>Gordonia</taxon>
    </lineage>
</organism>
<gene>
    <name evidence="1" type="ORF">GTC6_02725</name>
</gene>
<proteinExistence type="predicted"/>
<evidence type="ECO:0000313" key="1">
    <source>
        <dbReference type="EMBL" id="EON34486.1"/>
    </source>
</evidence>